<feature type="transmembrane region" description="Helical" evidence="1">
    <location>
        <begin position="12"/>
        <end position="35"/>
    </location>
</feature>
<keyword evidence="1" id="KW-1133">Transmembrane helix</keyword>
<protein>
    <submittedName>
        <fullName evidence="3">DUF1772 domain-containing protein</fullName>
    </submittedName>
</protein>
<name>A0A430G692_9SPHN</name>
<accession>A0A430G692</accession>
<dbReference type="AlphaFoldDB" id="A0A430G692"/>
<keyword evidence="1" id="KW-0812">Transmembrane</keyword>
<dbReference type="EMBL" id="QQYZ01000004">
    <property type="protein sequence ID" value="RSY88105.1"/>
    <property type="molecule type" value="Genomic_DNA"/>
</dbReference>
<comment type="caution">
    <text evidence="3">The sequence shown here is derived from an EMBL/GenBank/DDBJ whole genome shotgun (WGS) entry which is preliminary data.</text>
</comment>
<evidence type="ECO:0000313" key="2">
    <source>
        <dbReference type="EMBL" id="RSV08229.1"/>
    </source>
</evidence>
<sequence length="162" mass="16832">MMIGLLKLPVLIAAIGAFVIGGVFYGFSTFIMQALARVPGPEGIRAMQAINITVINPFFIGLFIGTALLLLGLAVVAGLNFGQPGAIHVLAGAALYVLGCFAVTMVCNVPLNNALAAVDPAGADGAALWARYLRDWVFWNHVRTAAALAGAVVLVLGWAQAR</sequence>
<evidence type="ECO:0000313" key="5">
    <source>
        <dbReference type="Proteomes" id="UP000287746"/>
    </source>
</evidence>
<evidence type="ECO:0000256" key="1">
    <source>
        <dbReference type="SAM" id="Phobius"/>
    </source>
</evidence>
<dbReference type="GeneID" id="44131749"/>
<dbReference type="Pfam" id="PF08592">
    <property type="entry name" value="Anthrone_oxy"/>
    <property type="match status" value="1"/>
</dbReference>
<dbReference type="Proteomes" id="UP000286681">
    <property type="component" value="Unassembled WGS sequence"/>
</dbReference>
<dbReference type="RefSeq" id="WP_107524997.1">
    <property type="nucleotide sequence ID" value="NZ_CP018820.1"/>
</dbReference>
<feature type="transmembrane region" description="Helical" evidence="1">
    <location>
        <begin position="138"/>
        <end position="159"/>
    </location>
</feature>
<feature type="transmembrane region" description="Helical" evidence="1">
    <location>
        <begin position="55"/>
        <end position="77"/>
    </location>
</feature>
<dbReference type="OrthoDB" id="428263at2"/>
<feature type="transmembrane region" description="Helical" evidence="1">
    <location>
        <begin position="89"/>
        <end position="111"/>
    </location>
</feature>
<dbReference type="Proteomes" id="UP000287746">
    <property type="component" value="Unassembled WGS sequence"/>
</dbReference>
<keyword evidence="1" id="KW-0472">Membrane</keyword>
<organism evidence="3 5">
    <name type="scientific">Sphingomonas koreensis</name>
    <dbReference type="NCBI Taxonomy" id="93064"/>
    <lineage>
        <taxon>Bacteria</taxon>
        <taxon>Pseudomonadati</taxon>
        <taxon>Pseudomonadota</taxon>
        <taxon>Alphaproteobacteria</taxon>
        <taxon>Sphingomonadales</taxon>
        <taxon>Sphingomonadaceae</taxon>
        <taxon>Sphingomonas</taxon>
    </lineage>
</organism>
<evidence type="ECO:0000313" key="4">
    <source>
        <dbReference type="Proteomes" id="UP000286681"/>
    </source>
</evidence>
<reference evidence="4 5" key="1">
    <citation type="submission" date="2018-07" db="EMBL/GenBank/DDBJ databases">
        <title>Genomic and Epidemiologic Investigation of an Indolent Hospital Outbreak.</title>
        <authorList>
            <person name="Johnson R.C."/>
            <person name="Deming C."/>
            <person name="Conlan S."/>
            <person name="Zellmer C.J."/>
            <person name="Michelin A.V."/>
            <person name="Lee-Lin S."/>
            <person name="Thomas P.J."/>
            <person name="Park M."/>
            <person name="Weingarten R.A."/>
            <person name="Less J."/>
            <person name="Dekker J.P."/>
            <person name="Frank K.M."/>
            <person name="Musser K.A."/>
            <person name="Mcquiston J.R."/>
            <person name="Henderson D.K."/>
            <person name="Lau A.F."/>
            <person name="Palmore T.N."/>
            <person name="Segre J.A."/>
        </authorList>
    </citation>
    <scope>NUCLEOTIDE SEQUENCE [LARGE SCALE GENOMIC DNA]</scope>
    <source>
        <strain evidence="3 5">SK-CDC1_0717</strain>
        <strain evidence="2 4">SK-NIH.Env10_0317</strain>
    </source>
</reference>
<dbReference type="InterPro" id="IPR013901">
    <property type="entry name" value="Anthrone_oxy"/>
</dbReference>
<proteinExistence type="predicted"/>
<gene>
    <name evidence="2" type="ORF">CA257_01850</name>
    <name evidence="3" type="ORF">DAH66_06575</name>
</gene>
<evidence type="ECO:0000313" key="3">
    <source>
        <dbReference type="EMBL" id="RSY88105.1"/>
    </source>
</evidence>
<dbReference type="EMBL" id="QQWO01000001">
    <property type="protein sequence ID" value="RSV08229.1"/>
    <property type="molecule type" value="Genomic_DNA"/>
</dbReference>